<reference evidence="3 4" key="1">
    <citation type="submission" date="2017-09" db="EMBL/GenBank/DDBJ databases">
        <authorList>
            <person name="Ehlers B."/>
            <person name="Leendertz F.H."/>
        </authorList>
    </citation>
    <scope>NUCLEOTIDE SEQUENCE [LARGE SCALE GENOMIC DNA]</scope>
    <source>
        <strain evidence="3 4">DSM 46844</strain>
    </source>
</reference>
<dbReference type="Gene3D" id="3.30.1490.20">
    <property type="entry name" value="ATP-grasp fold, A domain"/>
    <property type="match status" value="1"/>
</dbReference>
<evidence type="ECO:0000313" key="3">
    <source>
        <dbReference type="EMBL" id="SNX99407.1"/>
    </source>
</evidence>
<name>A0A285EK79_9ACTN</name>
<proteinExistence type="predicted"/>
<keyword evidence="1" id="KW-0547">Nucleotide-binding</keyword>
<keyword evidence="1" id="KW-0067">ATP-binding</keyword>
<dbReference type="Gene3D" id="3.30.470.20">
    <property type="entry name" value="ATP-grasp fold, B domain"/>
    <property type="match status" value="1"/>
</dbReference>
<accession>A0A285EK79</accession>
<dbReference type="InterPro" id="IPR005479">
    <property type="entry name" value="CPAse_ATP-bd"/>
</dbReference>
<keyword evidence="4" id="KW-1185">Reference proteome</keyword>
<dbReference type="EMBL" id="OBDO01000020">
    <property type="protein sequence ID" value="SNX99407.1"/>
    <property type="molecule type" value="Genomic_DNA"/>
</dbReference>
<dbReference type="RefSeq" id="WP_097209304.1">
    <property type="nucleotide sequence ID" value="NZ_JACHXB010000012.1"/>
</dbReference>
<gene>
    <name evidence="3" type="ORF">SAMN06893097_1205</name>
</gene>
<dbReference type="GO" id="GO:0016874">
    <property type="term" value="F:ligase activity"/>
    <property type="evidence" value="ECO:0007669"/>
    <property type="project" value="UniProtKB-KW"/>
</dbReference>
<evidence type="ECO:0000313" key="4">
    <source>
        <dbReference type="Proteomes" id="UP000219514"/>
    </source>
</evidence>
<protein>
    <submittedName>
        <fullName evidence="3">Predicted ATP-dependent carboligase, ATP-grasp superfamily</fullName>
    </submittedName>
</protein>
<dbReference type="SUPFAM" id="SSF56059">
    <property type="entry name" value="Glutathione synthetase ATP-binding domain-like"/>
    <property type="match status" value="1"/>
</dbReference>
<dbReference type="PROSITE" id="PS50975">
    <property type="entry name" value="ATP_GRASP"/>
    <property type="match status" value="1"/>
</dbReference>
<dbReference type="Pfam" id="PF02786">
    <property type="entry name" value="CPSase_L_D2"/>
    <property type="match status" value="1"/>
</dbReference>
<dbReference type="Proteomes" id="UP000219514">
    <property type="component" value="Unassembled WGS sequence"/>
</dbReference>
<sequence>MTEAGRPPAVILGGSFNSLSVARALGRQGIPVHALGDGAGGSLVSHSRYLRSYLDVASSATAADEWMAWLRTGPRGAVLLPCSDGALEFIARHRAELVEMGYCPAASADEVTLAMLDKERTYELARAVGVPAPRTAAVSTVDEVRKAGAAMDFPCALKPRHSHLFARAFGSKALIVDDAEELEAAFRATNEHGLEMIVTEIIPGDDSRYCSYYSYLDDDGTPLFHFTKRKPRQNPPGFGLGTFHVTDWVPDAAELGLRFFTGVGLRGVGNVEFKRDSRDGQLKIIECNPRFTAADKLVQRAGIDMATISYRRALGLPVTAPTTFRRGVTQWHPVEDWHAFRAYRALGQLSTVSWLRSLARPTGLPMFDPRDPRPSSVYAVAFAQRGLRFTRRRLASLIAGRRSR</sequence>
<dbReference type="GO" id="GO:0005524">
    <property type="term" value="F:ATP binding"/>
    <property type="evidence" value="ECO:0007669"/>
    <property type="project" value="UniProtKB-UniRule"/>
</dbReference>
<feature type="domain" description="ATP-grasp" evidence="2">
    <location>
        <begin position="122"/>
        <end position="314"/>
    </location>
</feature>
<dbReference type="GO" id="GO:0046872">
    <property type="term" value="F:metal ion binding"/>
    <property type="evidence" value="ECO:0007669"/>
    <property type="project" value="InterPro"/>
</dbReference>
<evidence type="ECO:0000256" key="1">
    <source>
        <dbReference type="PROSITE-ProRule" id="PRU00409"/>
    </source>
</evidence>
<dbReference type="InterPro" id="IPR011761">
    <property type="entry name" value="ATP-grasp"/>
</dbReference>
<keyword evidence="3" id="KW-0436">Ligase</keyword>
<dbReference type="AlphaFoldDB" id="A0A285EK79"/>
<evidence type="ECO:0000259" key="2">
    <source>
        <dbReference type="PROSITE" id="PS50975"/>
    </source>
</evidence>
<dbReference type="OrthoDB" id="7625478at2"/>
<organism evidence="3 4">
    <name type="scientific">Geodermatophilus sabuli</name>
    <dbReference type="NCBI Taxonomy" id="1564158"/>
    <lineage>
        <taxon>Bacteria</taxon>
        <taxon>Bacillati</taxon>
        <taxon>Actinomycetota</taxon>
        <taxon>Actinomycetes</taxon>
        <taxon>Geodermatophilales</taxon>
        <taxon>Geodermatophilaceae</taxon>
        <taxon>Geodermatophilus</taxon>
    </lineage>
</organism>
<dbReference type="InterPro" id="IPR013815">
    <property type="entry name" value="ATP_grasp_subdomain_1"/>
</dbReference>